<reference evidence="4 5" key="1">
    <citation type="submission" date="2018-08" db="EMBL/GenBank/DDBJ databases">
        <authorList>
            <person name="Laetsch R D."/>
            <person name="Stevens L."/>
            <person name="Kumar S."/>
            <person name="Blaxter L. M."/>
        </authorList>
    </citation>
    <scope>NUCLEOTIDE SEQUENCE [LARGE SCALE GENOMIC DNA]</scope>
</reference>
<feature type="repeat" description="Filamin" evidence="3">
    <location>
        <begin position="152"/>
        <end position="248"/>
    </location>
</feature>
<dbReference type="PROSITE" id="PS50194">
    <property type="entry name" value="FILAMIN_REPEAT"/>
    <property type="match status" value="8"/>
</dbReference>
<gene>
    <name evidence="4" type="ORF">NLS_LOCUS9530</name>
</gene>
<evidence type="ECO:0008006" key="6">
    <source>
        <dbReference type="Google" id="ProtNLM"/>
    </source>
</evidence>
<dbReference type="OMA" id="HVISVKF"/>
<dbReference type="SUPFAM" id="SSF81296">
    <property type="entry name" value="E set domains"/>
    <property type="match status" value="9"/>
</dbReference>
<feature type="repeat" description="Filamin" evidence="3">
    <location>
        <begin position="711"/>
        <end position="766"/>
    </location>
</feature>
<dbReference type="GO" id="GO:0051015">
    <property type="term" value="F:actin filament binding"/>
    <property type="evidence" value="ECO:0007669"/>
    <property type="project" value="InterPro"/>
</dbReference>
<dbReference type="GO" id="GO:0030036">
    <property type="term" value="P:actin cytoskeleton organization"/>
    <property type="evidence" value="ECO:0007669"/>
    <property type="project" value="InterPro"/>
</dbReference>
<feature type="repeat" description="Filamin" evidence="3">
    <location>
        <begin position="634"/>
        <end position="713"/>
    </location>
</feature>
<dbReference type="InterPro" id="IPR014756">
    <property type="entry name" value="Ig_E-set"/>
</dbReference>
<dbReference type="SMART" id="SM00557">
    <property type="entry name" value="IG_FLMN"/>
    <property type="match status" value="7"/>
</dbReference>
<name>A0A3P7JZS0_LITSI</name>
<feature type="repeat" description="Filamin" evidence="3">
    <location>
        <begin position="1"/>
        <end position="67"/>
    </location>
</feature>
<evidence type="ECO:0000313" key="4">
    <source>
        <dbReference type="EMBL" id="VDM91896.1"/>
    </source>
</evidence>
<comment type="similarity">
    <text evidence="1">Belongs to the filamin family.</text>
</comment>
<keyword evidence="5" id="KW-1185">Reference proteome</keyword>
<evidence type="ECO:0000256" key="1">
    <source>
        <dbReference type="ARBA" id="ARBA00009238"/>
    </source>
</evidence>
<dbReference type="Pfam" id="PF00630">
    <property type="entry name" value="Filamin"/>
    <property type="match status" value="7"/>
</dbReference>
<dbReference type="PANTHER" id="PTHR38537">
    <property type="entry name" value="JITTERBUG, ISOFORM N"/>
    <property type="match status" value="1"/>
</dbReference>
<dbReference type="PANTHER" id="PTHR38537:SF16">
    <property type="entry name" value="CALPONIN-HOMOLOGY (CH) DOMAIN-CONTAINING PROTEIN"/>
    <property type="match status" value="1"/>
</dbReference>
<dbReference type="Proteomes" id="UP000277928">
    <property type="component" value="Unassembled WGS sequence"/>
</dbReference>
<dbReference type="InterPro" id="IPR017868">
    <property type="entry name" value="Filamin/ABP280_repeat-like"/>
</dbReference>
<feature type="repeat" description="Filamin" evidence="3">
    <location>
        <begin position="259"/>
        <end position="337"/>
    </location>
</feature>
<dbReference type="EMBL" id="UYRX01001670">
    <property type="protein sequence ID" value="VDM91896.1"/>
    <property type="molecule type" value="Genomic_DNA"/>
</dbReference>
<keyword evidence="2" id="KW-0677">Repeat</keyword>
<proteinExistence type="inferred from homology"/>
<accession>A0A3P7JZS0</accession>
<dbReference type="InterPro" id="IPR044801">
    <property type="entry name" value="Filamin"/>
</dbReference>
<evidence type="ECO:0000256" key="2">
    <source>
        <dbReference type="ARBA" id="ARBA00022737"/>
    </source>
</evidence>
<dbReference type="Gene3D" id="2.60.40.10">
    <property type="entry name" value="Immunoglobulins"/>
    <property type="match status" value="7"/>
</dbReference>
<protein>
    <recommendedName>
        <fullName evidence="6">Filamin</fullName>
    </recommendedName>
</protein>
<sequence>MYMKGLGKYIIEICISDPEKRKIESLMSDHESGVKKVEFVPVQVGDHEIEVKYAGVDVRGSPFTCRAYDPAKISVGDIPNSVVDNPVHFIVDASQAGVGNLEVAVNEGRIPSMAQSLGQHRYDISFVPRELADHTISVRFNNEPVPGSPFTCHLVTAQSVTVSGPGLERIPVGQIAQIYIAIEGMKDILPQIRITDSLGKNIPASISRSDTEDKKYIISYTPKNVGNHQIDVSYDGKPVAGSPFTSKAFDAKCAKLSCMEEAVVGRPCTFMIDAARAGAGNMEIIVSVENRNVPNFVQAEGQAKFKVSFTPQEAKDHLISVRFNGDPIPGSPMVCAVRERSSQLIEGALGSMNTVGSEQEIRLVGDLTVGQVGQTKSFGIDTGGRETDCNVVIIDSHGRELDVEVEKVSNGYHIQFRPLTSGKHEIDVVVNGQQFGIGPFVMDVLEPPKIARIPSTILAGKEIAFELETGGVGQRGVKVEVKNSRNELVPTKTEIGKDGVVRAFCTFRDIGRHSVDVFIKEMPYGERQYVRVIQSGHGAILVDDVEQALVGWPSKLIIRTEPDAGKHLSVAIVDPERNLIPVSLTKLPDEILEVEFTPRTEGAHKVSVLVGDEHIRGSPFKISVLDLSAVRVIGLKNDRVGIEQCFNVDWSNSGGSSAAVRVACGGKEIPCMMKSVKKGLHVCSFTPQHVGLHLIDVMIDEVLLPECPYECIISDAGSVRARGDALTRAQRGKTARFEVSLNDRERGELDVVVSEISGNFPEKIAH</sequence>
<feature type="repeat" description="Filamin" evidence="3">
    <location>
        <begin position="78"/>
        <end position="154"/>
    </location>
</feature>
<feature type="repeat" description="Filamin" evidence="3">
    <location>
        <begin position="353"/>
        <end position="444"/>
    </location>
</feature>
<dbReference type="STRING" id="42156.A0A3P7JZS0"/>
<dbReference type="OrthoDB" id="18740at2759"/>
<dbReference type="InterPro" id="IPR001298">
    <property type="entry name" value="Filamin/ABP280_rpt"/>
</dbReference>
<evidence type="ECO:0000256" key="3">
    <source>
        <dbReference type="PROSITE-ProRule" id="PRU00087"/>
    </source>
</evidence>
<dbReference type="InterPro" id="IPR013783">
    <property type="entry name" value="Ig-like_fold"/>
</dbReference>
<evidence type="ECO:0000313" key="5">
    <source>
        <dbReference type="Proteomes" id="UP000277928"/>
    </source>
</evidence>
<dbReference type="AlphaFoldDB" id="A0A3P7JZS0"/>
<organism evidence="4 5">
    <name type="scientific">Litomosoides sigmodontis</name>
    <name type="common">Filarial nematode worm</name>
    <dbReference type="NCBI Taxonomy" id="42156"/>
    <lineage>
        <taxon>Eukaryota</taxon>
        <taxon>Metazoa</taxon>
        <taxon>Ecdysozoa</taxon>
        <taxon>Nematoda</taxon>
        <taxon>Chromadorea</taxon>
        <taxon>Rhabditida</taxon>
        <taxon>Spirurina</taxon>
        <taxon>Spiruromorpha</taxon>
        <taxon>Filarioidea</taxon>
        <taxon>Onchocercidae</taxon>
        <taxon>Litomosoides</taxon>
    </lineage>
</organism>
<feature type="repeat" description="Filamin" evidence="3">
    <location>
        <begin position="545"/>
        <end position="624"/>
    </location>
</feature>